<feature type="transmembrane region" description="Helical" evidence="1">
    <location>
        <begin position="169"/>
        <end position="188"/>
    </location>
</feature>
<gene>
    <name evidence="2" type="ORF">AF332_16335</name>
</gene>
<reference evidence="3" key="1">
    <citation type="submission" date="2015-07" db="EMBL/GenBank/DDBJ databases">
        <title>Fjat-10036 dsm4.</title>
        <authorList>
            <person name="Liu B."/>
            <person name="Wang J."/>
            <person name="Zhu Y."/>
            <person name="Liu G."/>
            <person name="Chen Q."/>
            <person name="Chen Z."/>
            <person name="Lan J."/>
            <person name="Che J."/>
            <person name="Ge C."/>
            <person name="Shi H."/>
            <person name="Pan Z."/>
            <person name="Liu X."/>
        </authorList>
    </citation>
    <scope>NUCLEOTIDE SEQUENCE [LARGE SCALE GENOMIC DNA]</scope>
    <source>
        <strain evidence="3">DSM 4</strain>
    </source>
</reference>
<name>A0A0M0GFE3_SPOGL</name>
<sequence>MYLEGDDLLTIGAYFLVAGTYISAIGATMKPDDNNFNKKLIRDGNGIQAVGNSLQGFGRISLAEGNEEAGNLYGIVGSFTQAGGNSINTAANNFEIQDPSVSVSGFNSLGSTIQSMGAALEAAGVANGENNILSKLEALGYTLISLSAILDAIGILIEDEISIQKRLLLAAGGWGEFIGAALGAYVIIQAAEETV</sequence>
<keyword evidence="1" id="KW-0812">Transmembrane</keyword>
<protein>
    <submittedName>
        <fullName evidence="2">Uncharacterized protein</fullName>
    </submittedName>
</protein>
<keyword evidence="3" id="KW-1185">Reference proteome</keyword>
<dbReference type="RefSeq" id="WP_053435588.1">
    <property type="nucleotide sequence ID" value="NZ_LGUF01000007.1"/>
</dbReference>
<keyword evidence="1" id="KW-0472">Membrane</keyword>
<accession>A0A0M0GFE3</accession>
<proteinExistence type="predicted"/>
<comment type="caution">
    <text evidence="2">The sequence shown here is derived from an EMBL/GenBank/DDBJ whole genome shotgun (WGS) entry which is preliminary data.</text>
</comment>
<evidence type="ECO:0000313" key="2">
    <source>
        <dbReference type="EMBL" id="KON88217.1"/>
    </source>
</evidence>
<keyword evidence="1" id="KW-1133">Transmembrane helix</keyword>
<dbReference type="OrthoDB" id="2869857at2"/>
<evidence type="ECO:0000313" key="3">
    <source>
        <dbReference type="Proteomes" id="UP000037109"/>
    </source>
</evidence>
<dbReference type="EMBL" id="LGUF01000007">
    <property type="protein sequence ID" value="KON88217.1"/>
    <property type="molecule type" value="Genomic_DNA"/>
</dbReference>
<evidence type="ECO:0000256" key="1">
    <source>
        <dbReference type="SAM" id="Phobius"/>
    </source>
</evidence>
<dbReference type="AlphaFoldDB" id="A0A0M0GFE3"/>
<dbReference type="PATRIC" id="fig|1459.3.peg.3567"/>
<organism evidence="2 3">
    <name type="scientific">Sporosarcina globispora</name>
    <name type="common">Bacillus globisporus</name>
    <dbReference type="NCBI Taxonomy" id="1459"/>
    <lineage>
        <taxon>Bacteria</taxon>
        <taxon>Bacillati</taxon>
        <taxon>Bacillota</taxon>
        <taxon>Bacilli</taxon>
        <taxon>Bacillales</taxon>
        <taxon>Caryophanaceae</taxon>
        <taxon>Sporosarcina</taxon>
    </lineage>
</organism>
<feature type="transmembrane region" description="Helical" evidence="1">
    <location>
        <begin position="12"/>
        <end position="29"/>
    </location>
</feature>
<dbReference type="InterPro" id="IPR054224">
    <property type="entry name" value="DUF6944"/>
</dbReference>
<dbReference type="Pfam" id="PF22116">
    <property type="entry name" value="DUF6944"/>
    <property type="match status" value="1"/>
</dbReference>
<dbReference type="Proteomes" id="UP000037109">
    <property type="component" value="Unassembled WGS sequence"/>
</dbReference>